<evidence type="ECO:0000313" key="3">
    <source>
        <dbReference type="EnsemblMetazoa" id="ISCW022387-PA"/>
    </source>
</evidence>
<dbReference type="InParanoid" id="B7QGH9"/>
<protein>
    <submittedName>
        <fullName evidence="2 3">Uncharacterized protein</fullName>
    </submittedName>
</protein>
<evidence type="ECO:0000256" key="1">
    <source>
        <dbReference type="SAM" id="MobiDB-lite"/>
    </source>
</evidence>
<name>B7QGH9_IXOSC</name>
<feature type="compositionally biased region" description="Polar residues" evidence="1">
    <location>
        <begin position="53"/>
        <end position="67"/>
    </location>
</feature>
<dbReference type="EMBL" id="DS931786">
    <property type="protein sequence ID" value="EEC17951.1"/>
    <property type="molecule type" value="Genomic_DNA"/>
</dbReference>
<sequence>MQRTLVLRDEKEAAYTDETARVSDEEANPKKWGPSKVAQPASIFPSPPLLSCSRPQRLSSSGKSARGTSERSAHGYSDGSSSLSFELPLTQPKSEPASREIHGYKPSFLSDRVSDEASWVRGRPRKQVVERSAGRATPSGWRASQDAKRNPACVVSVPVVHSVSNSPVAEAALRARDNPGERRSDVGGGQRPPPLAGLIRYGGEKTLPRYPLARAASFLGSQRKEAGSDEPASESDADSTASARRSTLASTRADGSDTSDQSENPGSFDPGSERAQPTLWRHGSQAASKTTKCPRLRLCKDIDF</sequence>
<gene>
    <name evidence="2" type="ORF">IscW_ISCW022387</name>
</gene>
<evidence type="ECO:0000313" key="2">
    <source>
        <dbReference type="EMBL" id="EEC17951.1"/>
    </source>
</evidence>
<feature type="region of interest" description="Disordered" evidence="1">
    <location>
        <begin position="1"/>
        <end position="149"/>
    </location>
</feature>
<reference evidence="3" key="2">
    <citation type="submission" date="2020-05" db="UniProtKB">
        <authorList>
            <consortium name="EnsemblMetazoa"/>
        </authorList>
    </citation>
    <scope>IDENTIFICATION</scope>
    <source>
        <strain evidence="3">wikel</strain>
    </source>
</reference>
<evidence type="ECO:0000313" key="4">
    <source>
        <dbReference type="Proteomes" id="UP000001555"/>
    </source>
</evidence>
<dbReference type="AlphaFoldDB" id="B7QGH9"/>
<keyword evidence="4" id="KW-1185">Reference proteome</keyword>
<dbReference type="VEuPathDB" id="VectorBase:ISCI022387"/>
<dbReference type="EnsemblMetazoa" id="ISCW022387-RA">
    <property type="protein sequence ID" value="ISCW022387-PA"/>
    <property type="gene ID" value="ISCW022387"/>
</dbReference>
<organism>
    <name type="scientific">Ixodes scapularis</name>
    <name type="common">Black-legged tick</name>
    <name type="synonym">Deer tick</name>
    <dbReference type="NCBI Taxonomy" id="6945"/>
    <lineage>
        <taxon>Eukaryota</taxon>
        <taxon>Metazoa</taxon>
        <taxon>Ecdysozoa</taxon>
        <taxon>Arthropoda</taxon>
        <taxon>Chelicerata</taxon>
        <taxon>Arachnida</taxon>
        <taxon>Acari</taxon>
        <taxon>Parasitiformes</taxon>
        <taxon>Ixodida</taxon>
        <taxon>Ixodoidea</taxon>
        <taxon>Ixodidae</taxon>
        <taxon>Ixodinae</taxon>
        <taxon>Ixodes</taxon>
    </lineage>
</organism>
<dbReference type="PaxDb" id="6945-B7QGH9"/>
<dbReference type="HOGENOM" id="CLU_916102_0_0_1"/>
<feature type="compositionally biased region" description="Basic and acidic residues" evidence="1">
    <location>
        <begin position="173"/>
        <end position="185"/>
    </location>
</feature>
<dbReference type="VEuPathDB" id="VectorBase:ISCW022387"/>
<feature type="region of interest" description="Disordered" evidence="1">
    <location>
        <begin position="218"/>
        <end position="292"/>
    </location>
</feature>
<reference evidence="2 4" key="1">
    <citation type="submission" date="2008-03" db="EMBL/GenBank/DDBJ databases">
        <title>Annotation of Ixodes scapularis.</title>
        <authorList>
            <consortium name="Ixodes scapularis Genome Project Consortium"/>
            <person name="Caler E."/>
            <person name="Hannick L.I."/>
            <person name="Bidwell S."/>
            <person name="Joardar V."/>
            <person name="Thiagarajan M."/>
            <person name="Amedeo P."/>
            <person name="Galinsky K.J."/>
            <person name="Schobel S."/>
            <person name="Inman J."/>
            <person name="Hostetler J."/>
            <person name="Miller J."/>
            <person name="Hammond M."/>
            <person name="Megy K."/>
            <person name="Lawson D."/>
            <person name="Kodira C."/>
            <person name="Sutton G."/>
            <person name="Meyer J."/>
            <person name="Hill C.A."/>
            <person name="Birren B."/>
            <person name="Nene V."/>
            <person name="Collins F."/>
            <person name="Alarcon-Chaidez F."/>
            <person name="Wikel S."/>
            <person name="Strausberg R."/>
        </authorList>
    </citation>
    <scope>NUCLEOTIDE SEQUENCE [LARGE SCALE GENOMIC DNA]</scope>
    <source>
        <strain evidence="4">Wikel</strain>
        <strain evidence="2">Wikel colony</strain>
    </source>
</reference>
<feature type="region of interest" description="Disordered" evidence="1">
    <location>
        <begin position="164"/>
        <end position="202"/>
    </location>
</feature>
<dbReference type="EMBL" id="ABJB010707431">
    <property type="status" value="NOT_ANNOTATED_CDS"/>
    <property type="molecule type" value="Genomic_DNA"/>
</dbReference>
<accession>B7QGH9</accession>
<feature type="compositionally biased region" description="Basic and acidic residues" evidence="1">
    <location>
        <begin position="1"/>
        <end position="29"/>
    </location>
</feature>
<feature type="compositionally biased region" description="Low complexity" evidence="1">
    <location>
        <begin position="238"/>
        <end position="253"/>
    </location>
</feature>
<dbReference type="Proteomes" id="UP000001555">
    <property type="component" value="Unassembled WGS sequence"/>
</dbReference>
<proteinExistence type="predicted"/>
<feature type="compositionally biased region" description="Polar residues" evidence="1">
    <location>
        <begin position="256"/>
        <end position="265"/>
    </location>
</feature>